<feature type="chain" id="PRO_5013863017" evidence="2">
    <location>
        <begin position="24"/>
        <end position="509"/>
    </location>
</feature>
<protein>
    <submittedName>
        <fullName evidence="3">Putative heparanase-like</fullName>
    </submittedName>
</protein>
<keyword evidence="2" id="KW-0732">Signal</keyword>
<dbReference type="SUPFAM" id="SSF51445">
    <property type="entry name" value="(Trans)glycosidases"/>
    <property type="match status" value="1"/>
</dbReference>
<sequence>MMECHRFCFIILAVCTFSYGVVSTEVERQPTPVTVDVDSSRVLFQVDPRLYSFGLGCSLHYQNHYNLSSPILRSLSKELAPAYLRLGGTYCDFLTLREKLVKNTSKTFSNKTLTGEMWDELNSFVEDVGFQLVFDINVLLRTPENKWDPSNLEQLLDYNSKKGHKVNFQLGNEPNAFRLIANISITPEALADDFKTLQTILEQRKLYQESLLIGPDTTSLVKHMNSDAKEYLQQFLDNIGDAVDVVSTHFYYRPLSKAEPVVNIFTDPSVLDQFLKNTVAFKELVERHDPPNRPKLWYGETGLLPGGFFTVGGSGMNYSDRFISGMVQLDKLGICASHGIEVMVRQTLLGPGHRNGRRLITDDYDPNPDYWSVVLYKRLVGVKSLKVTKFAADTDGINRVRLYAHCTQTDRSKYGYKPGAVTVFGVNFSQQKPVQLLFNSNSVDQFLLTPARTSNITSKYIALNGHELSAIGGAIPDLPPQQVSAKPLFPAGSMGFFVLKDAGFKICKT</sequence>
<dbReference type="Pfam" id="PF03662">
    <property type="entry name" value="Glyco_hydro_79n"/>
    <property type="match status" value="1"/>
</dbReference>
<dbReference type="Gene3D" id="3.20.20.80">
    <property type="entry name" value="Glycosidases"/>
    <property type="match status" value="1"/>
</dbReference>
<dbReference type="GO" id="GO:0031012">
    <property type="term" value="C:extracellular matrix"/>
    <property type="evidence" value="ECO:0007669"/>
    <property type="project" value="TreeGrafter"/>
</dbReference>
<keyword evidence="4" id="KW-1185">Reference proteome</keyword>
<name>A0A2G8JK19_STIJA</name>
<feature type="signal peptide" evidence="2">
    <location>
        <begin position="1"/>
        <end position="23"/>
    </location>
</feature>
<organism evidence="3 4">
    <name type="scientific">Stichopus japonicus</name>
    <name type="common">Sea cucumber</name>
    <dbReference type="NCBI Taxonomy" id="307972"/>
    <lineage>
        <taxon>Eukaryota</taxon>
        <taxon>Metazoa</taxon>
        <taxon>Echinodermata</taxon>
        <taxon>Eleutherozoa</taxon>
        <taxon>Echinozoa</taxon>
        <taxon>Holothuroidea</taxon>
        <taxon>Aspidochirotacea</taxon>
        <taxon>Aspidochirotida</taxon>
        <taxon>Stichopodidae</taxon>
        <taxon>Apostichopus</taxon>
    </lineage>
</organism>
<dbReference type="InterPro" id="IPR017853">
    <property type="entry name" value="GH"/>
</dbReference>
<proteinExistence type="inferred from homology"/>
<dbReference type="GO" id="GO:0016798">
    <property type="term" value="F:hydrolase activity, acting on glycosyl bonds"/>
    <property type="evidence" value="ECO:0007669"/>
    <property type="project" value="InterPro"/>
</dbReference>
<dbReference type="InterPro" id="IPR005199">
    <property type="entry name" value="Glyco_hydro_79"/>
</dbReference>
<dbReference type="GO" id="GO:0005615">
    <property type="term" value="C:extracellular space"/>
    <property type="evidence" value="ECO:0007669"/>
    <property type="project" value="TreeGrafter"/>
</dbReference>
<evidence type="ECO:0000313" key="3">
    <source>
        <dbReference type="EMBL" id="PIK36094.1"/>
    </source>
</evidence>
<dbReference type="PANTHER" id="PTHR46145">
    <property type="entry name" value="HEPARANASE"/>
    <property type="match status" value="1"/>
</dbReference>
<evidence type="ECO:0000256" key="2">
    <source>
        <dbReference type="SAM" id="SignalP"/>
    </source>
</evidence>
<dbReference type="GO" id="GO:0016020">
    <property type="term" value="C:membrane"/>
    <property type="evidence" value="ECO:0007669"/>
    <property type="project" value="InterPro"/>
</dbReference>
<gene>
    <name evidence="3" type="ORF">BSL78_27080</name>
</gene>
<evidence type="ECO:0000313" key="4">
    <source>
        <dbReference type="Proteomes" id="UP000230750"/>
    </source>
</evidence>
<comment type="similarity">
    <text evidence="1">Belongs to the glycosyl hydrolase 79 family.</text>
</comment>
<dbReference type="PANTHER" id="PTHR46145:SF4">
    <property type="entry name" value="HEPARANASE"/>
    <property type="match status" value="1"/>
</dbReference>
<dbReference type="STRING" id="307972.A0A2G8JK19"/>
<dbReference type="OrthoDB" id="726732at2759"/>
<accession>A0A2G8JK19</accession>
<reference evidence="3 4" key="1">
    <citation type="journal article" date="2017" name="PLoS Biol.">
        <title>The sea cucumber genome provides insights into morphological evolution and visceral regeneration.</title>
        <authorList>
            <person name="Zhang X."/>
            <person name="Sun L."/>
            <person name="Yuan J."/>
            <person name="Sun Y."/>
            <person name="Gao Y."/>
            <person name="Zhang L."/>
            <person name="Li S."/>
            <person name="Dai H."/>
            <person name="Hamel J.F."/>
            <person name="Liu C."/>
            <person name="Yu Y."/>
            <person name="Liu S."/>
            <person name="Lin W."/>
            <person name="Guo K."/>
            <person name="Jin S."/>
            <person name="Xu P."/>
            <person name="Storey K.B."/>
            <person name="Huan P."/>
            <person name="Zhang T."/>
            <person name="Zhou Y."/>
            <person name="Zhang J."/>
            <person name="Lin C."/>
            <person name="Li X."/>
            <person name="Xing L."/>
            <person name="Huo D."/>
            <person name="Sun M."/>
            <person name="Wang L."/>
            <person name="Mercier A."/>
            <person name="Li F."/>
            <person name="Yang H."/>
            <person name="Xiang J."/>
        </authorList>
    </citation>
    <scope>NUCLEOTIDE SEQUENCE [LARGE SCALE GENOMIC DNA]</scope>
    <source>
        <strain evidence="3">Shaxun</strain>
        <tissue evidence="3">Muscle</tissue>
    </source>
</reference>
<evidence type="ECO:0000256" key="1">
    <source>
        <dbReference type="ARBA" id="ARBA00009800"/>
    </source>
</evidence>
<comment type="caution">
    <text evidence="3">The sequence shown here is derived from an EMBL/GenBank/DDBJ whole genome shotgun (WGS) entry which is preliminary data.</text>
</comment>
<dbReference type="Proteomes" id="UP000230750">
    <property type="component" value="Unassembled WGS sequence"/>
</dbReference>
<dbReference type="AlphaFoldDB" id="A0A2G8JK19"/>
<dbReference type="EMBL" id="MRZV01001745">
    <property type="protein sequence ID" value="PIK36094.1"/>
    <property type="molecule type" value="Genomic_DNA"/>
</dbReference>